<dbReference type="OrthoDB" id="275278at2759"/>
<dbReference type="EMBL" id="SPHZ02000001">
    <property type="protein sequence ID" value="KAF0933577.1"/>
    <property type="molecule type" value="Genomic_DNA"/>
</dbReference>
<evidence type="ECO:0000259" key="25">
    <source>
        <dbReference type="PROSITE" id="PS50011"/>
    </source>
</evidence>
<evidence type="ECO:0000256" key="20">
    <source>
        <dbReference type="ARBA" id="ARBA00048679"/>
    </source>
</evidence>
<dbReference type="Pfam" id="PF07714">
    <property type="entry name" value="PK_Tyr_Ser-Thr"/>
    <property type="match status" value="1"/>
</dbReference>
<feature type="region of interest" description="Disordered" evidence="23">
    <location>
        <begin position="929"/>
        <end position="982"/>
    </location>
</feature>
<dbReference type="InterPro" id="IPR033122">
    <property type="entry name" value="LETM1-like_RBD"/>
</dbReference>
<dbReference type="FunFam" id="3.30.200.20:FF:000180">
    <property type="entry name" value="serine/threonine-protein kinase STY46-like"/>
    <property type="match status" value="1"/>
</dbReference>
<evidence type="ECO:0000256" key="16">
    <source>
        <dbReference type="ARBA" id="ARBA00023128"/>
    </source>
</evidence>
<comment type="subcellular location">
    <subcellularLocation>
        <location evidence="1">Mitochondrion inner membrane</location>
        <topology evidence="1">Single-pass membrane protein</topology>
    </subcellularLocation>
</comment>
<dbReference type="InterPro" id="IPR002048">
    <property type="entry name" value="EF_hand_dom"/>
</dbReference>
<proteinExistence type="inferred from homology"/>
<dbReference type="InterPro" id="IPR000719">
    <property type="entry name" value="Prot_kinase_dom"/>
</dbReference>
<feature type="repeat" description="ANK" evidence="21">
    <location>
        <begin position="31"/>
        <end position="63"/>
    </location>
</feature>
<dbReference type="GO" id="GO:0005743">
    <property type="term" value="C:mitochondrial inner membrane"/>
    <property type="evidence" value="ECO:0007669"/>
    <property type="project" value="UniProtKB-SubCell"/>
</dbReference>
<dbReference type="Gene3D" id="1.10.238.10">
    <property type="entry name" value="EF-hand"/>
    <property type="match status" value="1"/>
</dbReference>
<evidence type="ECO:0000259" key="27">
    <source>
        <dbReference type="PROSITE" id="PS51758"/>
    </source>
</evidence>
<dbReference type="InterPro" id="IPR011009">
    <property type="entry name" value="Kinase-like_dom_sf"/>
</dbReference>
<organism evidence="28 29">
    <name type="scientific">Oryza meyeriana var. granulata</name>
    <dbReference type="NCBI Taxonomy" id="110450"/>
    <lineage>
        <taxon>Eukaryota</taxon>
        <taxon>Viridiplantae</taxon>
        <taxon>Streptophyta</taxon>
        <taxon>Embryophyta</taxon>
        <taxon>Tracheophyta</taxon>
        <taxon>Spermatophyta</taxon>
        <taxon>Magnoliopsida</taxon>
        <taxon>Liliopsida</taxon>
        <taxon>Poales</taxon>
        <taxon>Poaceae</taxon>
        <taxon>BOP clade</taxon>
        <taxon>Oryzoideae</taxon>
        <taxon>Oryzeae</taxon>
        <taxon>Oryzinae</taxon>
        <taxon>Oryza</taxon>
        <taxon>Oryza meyeriana</taxon>
    </lineage>
</organism>
<dbReference type="Pfam" id="PF13499">
    <property type="entry name" value="EF-hand_7"/>
    <property type="match status" value="1"/>
</dbReference>
<keyword evidence="29" id="KW-1185">Reference proteome</keyword>
<feature type="domain" description="Protein kinase" evidence="25">
    <location>
        <begin position="115"/>
        <end position="378"/>
    </location>
</feature>
<keyword evidence="13" id="KW-0067">ATP-binding</keyword>
<evidence type="ECO:0000256" key="12">
    <source>
        <dbReference type="ARBA" id="ARBA00022837"/>
    </source>
</evidence>
<dbReference type="GO" id="GO:0043022">
    <property type="term" value="F:ribosome binding"/>
    <property type="evidence" value="ECO:0007669"/>
    <property type="project" value="InterPro"/>
</dbReference>
<evidence type="ECO:0000256" key="10">
    <source>
        <dbReference type="ARBA" id="ARBA00022777"/>
    </source>
</evidence>
<evidence type="ECO:0000256" key="18">
    <source>
        <dbReference type="ARBA" id="ARBA00031360"/>
    </source>
</evidence>
<reference evidence="28 29" key="1">
    <citation type="submission" date="2019-11" db="EMBL/GenBank/DDBJ databases">
        <title>Whole genome sequence of Oryza granulata.</title>
        <authorList>
            <person name="Li W."/>
        </authorList>
    </citation>
    <scope>NUCLEOTIDE SEQUENCE [LARGE SCALE GENOMIC DNA]</scope>
    <source>
        <strain evidence="29">cv. Menghai</strain>
        <tissue evidence="28">Leaf</tissue>
    </source>
</reference>
<dbReference type="Pfam" id="PF07766">
    <property type="entry name" value="LETM1_RBD"/>
    <property type="match status" value="1"/>
</dbReference>
<dbReference type="PROSITE" id="PS50297">
    <property type="entry name" value="ANK_REP_REGION"/>
    <property type="match status" value="1"/>
</dbReference>
<evidence type="ECO:0000256" key="14">
    <source>
        <dbReference type="ARBA" id="ARBA00022989"/>
    </source>
</evidence>
<dbReference type="GO" id="GO:0015297">
    <property type="term" value="F:antiporter activity"/>
    <property type="evidence" value="ECO:0007669"/>
    <property type="project" value="UniProtKB-KW"/>
</dbReference>
<comment type="catalytic activity">
    <reaction evidence="20">
        <text>L-seryl-[protein] + ATP = O-phospho-L-seryl-[protein] + ADP + H(+)</text>
        <dbReference type="Rhea" id="RHEA:17989"/>
        <dbReference type="Rhea" id="RHEA-COMP:9863"/>
        <dbReference type="Rhea" id="RHEA-COMP:11604"/>
        <dbReference type="ChEBI" id="CHEBI:15378"/>
        <dbReference type="ChEBI" id="CHEBI:29999"/>
        <dbReference type="ChEBI" id="CHEBI:30616"/>
        <dbReference type="ChEBI" id="CHEBI:83421"/>
        <dbReference type="ChEBI" id="CHEBI:456216"/>
        <dbReference type="EC" id="2.7.11.1"/>
    </reaction>
</comment>
<dbReference type="AlphaFoldDB" id="A0A6G1F9I5"/>
<dbReference type="EC" id="2.7.11.1" evidence="3"/>
<dbReference type="InterPro" id="IPR036770">
    <property type="entry name" value="Ankyrin_rpt-contain_sf"/>
</dbReference>
<name>A0A6G1F9I5_9ORYZ</name>
<evidence type="ECO:0000256" key="3">
    <source>
        <dbReference type="ARBA" id="ARBA00012513"/>
    </source>
</evidence>
<dbReference type="PROSITE" id="PS50011">
    <property type="entry name" value="PROTEIN_KINASE_DOM"/>
    <property type="match status" value="1"/>
</dbReference>
<dbReference type="FunFam" id="1.10.510.10:FF:000355">
    <property type="entry name" value="Integrin-linked protein kinase family"/>
    <property type="match status" value="1"/>
</dbReference>
<feature type="transmembrane region" description="Helical" evidence="24">
    <location>
        <begin position="655"/>
        <end position="678"/>
    </location>
</feature>
<comment type="caution">
    <text evidence="28">The sequence shown here is derived from an EMBL/GenBank/DDBJ whole genome shotgun (WGS) entry which is preliminary data.</text>
</comment>
<keyword evidence="5" id="KW-0813">Transport</keyword>
<evidence type="ECO:0000256" key="1">
    <source>
        <dbReference type="ARBA" id="ARBA00004434"/>
    </source>
</evidence>
<keyword evidence="17 24" id="KW-0472">Membrane</keyword>
<evidence type="ECO:0000256" key="23">
    <source>
        <dbReference type="SAM" id="MobiDB-lite"/>
    </source>
</evidence>
<evidence type="ECO:0000256" key="9">
    <source>
        <dbReference type="ARBA" id="ARBA00022741"/>
    </source>
</evidence>
<dbReference type="GO" id="GO:0004674">
    <property type="term" value="F:protein serine/threonine kinase activity"/>
    <property type="evidence" value="ECO:0007669"/>
    <property type="project" value="UniProtKB-EC"/>
</dbReference>
<dbReference type="Pfam" id="PF12796">
    <property type="entry name" value="Ank_2"/>
    <property type="match status" value="1"/>
</dbReference>
<evidence type="ECO:0000256" key="7">
    <source>
        <dbReference type="ARBA" id="ARBA00022692"/>
    </source>
</evidence>
<feature type="domain" description="Letm1 RBD" evidence="27">
    <location>
        <begin position="701"/>
        <end position="904"/>
    </location>
</feature>
<evidence type="ECO:0000313" key="29">
    <source>
        <dbReference type="Proteomes" id="UP000479710"/>
    </source>
</evidence>
<keyword evidence="7 24" id="KW-0812">Transmembrane</keyword>
<dbReference type="InterPro" id="IPR018247">
    <property type="entry name" value="EF_Hand_1_Ca_BS"/>
</dbReference>
<evidence type="ECO:0000256" key="6">
    <source>
        <dbReference type="ARBA" id="ARBA00022679"/>
    </source>
</evidence>
<keyword evidence="9" id="KW-0547">Nucleotide-binding</keyword>
<evidence type="ECO:0000256" key="2">
    <source>
        <dbReference type="ARBA" id="ARBA00009584"/>
    </source>
</evidence>
<dbReference type="InterPro" id="IPR001245">
    <property type="entry name" value="Ser-Thr/Tyr_kinase_cat_dom"/>
</dbReference>
<dbReference type="PANTHER" id="PTHR14009">
    <property type="entry name" value="LEUCINE ZIPPER-EF-HAND CONTAINING TRANSMEMBRANE PROTEIN"/>
    <property type="match status" value="1"/>
</dbReference>
<keyword evidence="8" id="KW-0677">Repeat</keyword>
<evidence type="ECO:0000256" key="24">
    <source>
        <dbReference type="SAM" id="Phobius"/>
    </source>
</evidence>
<evidence type="ECO:0000256" key="5">
    <source>
        <dbReference type="ARBA" id="ARBA00022449"/>
    </source>
</evidence>
<dbReference type="PROSITE" id="PS00018">
    <property type="entry name" value="EF_HAND_1"/>
    <property type="match status" value="1"/>
</dbReference>
<gene>
    <name evidence="28" type="ORF">E2562_018821</name>
</gene>
<keyword evidence="15 21" id="KW-0040">ANK repeat</keyword>
<evidence type="ECO:0000256" key="17">
    <source>
        <dbReference type="ARBA" id="ARBA00023136"/>
    </source>
</evidence>
<evidence type="ECO:0000256" key="13">
    <source>
        <dbReference type="ARBA" id="ARBA00022840"/>
    </source>
</evidence>
<dbReference type="PROSITE" id="PS50088">
    <property type="entry name" value="ANK_REPEAT"/>
    <property type="match status" value="1"/>
</dbReference>
<evidence type="ECO:0000256" key="4">
    <source>
        <dbReference type="ARBA" id="ARBA00020557"/>
    </source>
</evidence>
<dbReference type="SUPFAM" id="SSF47473">
    <property type="entry name" value="EF-hand"/>
    <property type="match status" value="1"/>
</dbReference>
<evidence type="ECO:0000256" key="15">
    <source>
        <dbReference type="ARBA" id="ARBA00023043"/>
    </source>
</evidence>
<evidence type="ECO:0000256" key="21">
    <source>
        <dbReference type="PROSITE-ProRule" id="PRU00023"/>
    </source>
</evidence>
<accession>A0A6G1F9I5</accession>
<dbReference type="Gene3D" id="3.30.200.20">
    <property type="entry name" value="Phosphorylase Kinase, domain 1"/>
    <property type="match status" value="1"/>
</dbReference>
<protein>
    <recommendedName>
        <fullName evidence="4">Mitochondrial proton/calcium exchanger protein</fullName>
        <ecNumber evidence="3">2.7.11.1</ecNumber>
    </recommendedName>
    <alternativeName>
        <fullName evidence="18">Leucine zipper-EF-hand-containing transmembrane protein 1</fullName>
    </alternativeName>
</protein>
<dbReference type="InterPro" id="IPR002110">
    <property type="entry name" value="Ankyrin_rpt"/>
</dbReference>
<feature type="domain" description="EF-hand" evidence="26">
    <location>
        <begin position="1079"/>
        <end position="1114"/>
    </location>
</feature>
<dbReference type="SUPFAM" id="SSF56112">
    <property type="entry name" value="Protein kinase-like (PK-like)"/>
    <property type="match status" value="1"/>
</dbReference>
<feature type="region of interest" description="Disordered" evidence="23">
    <location>
        <begin position="510"/>
        <end position="540"/>
    </location>
</feature>
<keyword evidence="10" id="KW-0418">Kinase</keyword>
<dbReference type="InterPro" id="IPR011992">
    <property type="entry name" value="EF-hand-dom_pair"/>
</dbReference>
<dbReference type="GO" id="GO:0030003">
    <property type="term" value="P:intracellular monoatomic cation homeostasis"/>
    <property type="evidence" value="ECO:0007669"/>
    <property type="project" value="TreeGrafter"/>
</dbReference>
<keyword evidence="6" id="KW-0808">Transferase</keyword>
<evidence type="ECO:0000256" key="11">
    <source>
        <dbReference type="ARBA" id="ARBA00022792"/>
    </source>
</evidence>
<dbReference type="PROSITE" id="PS50222">
    <property type="entry name" value="EF_HAND_2"/>
    <property type="match status" value="1"/>
</dbReference>
<dbReference type="GO" id="GO:0005524">
    <property type="term" value="F:ATP binding"/>
    <property type="evidence" value="ECO:0007669"/>
    <property type="project" value="UniProtKB-KW"/>
</dbReference>
<evidence type="ECO:0000313" key="28">
    <source>
        <dbReference type="EMBL" id="KAF0933577.1"/>
    </source>
</evidence>
<keyword evidence="12" id="KW-0106">Calcium</keyword>
<dbReference type="SUPFAM" id="SSF48403">
    <property type="entry name" value="Ankyrin repeat"/>
    <property type="match status" value="1"/>
</dbReference>
<sequence>MRLLFAACQGDVAGVEELLRDGVDVDSIDLDGRTALHIAACEGQGEVVRLLLGWKANMNARDRWGSTPAADAKHYGHFEVYNLLSARGAKIPKQKKTPMAVSNPKEVPEYELNPLELEFRRGEEVTKGHYVAKWYGSKVFVKILDKDSFSDSNSINEFKHELTLLEKARHPNLVQFVGAVTQNVPMMIVSEYHQKGDLASYLEIKGRLQPYKAIRFALDIARGLNYLHECKPEPIIHGNLSPKSIVRDDEGKLKVAEFGSLSLIKVSEDKPQMDQTTSKFNSIYIAPEIYRNGTFDRSVDVFAFGLILYEMIEGTPAFHPKPPEEAAKMICLEGMRPPFKNKPKYYPDDLRELIQECWDPTPPVRPTFEEIIVRLNKISTDCTKQTRWRDAFKLPWAIIRRRKYLLDHINTPTLSLSPFSTFQYGRPGSEDEPRIAQPFLEQSSGDSKCEKGQYGVNLVKGDLLGLGNGFLRRTAHVISLSGYGIRREEIGLPMGARYLLQSVRTASTATAGQPKLDIEDEQSEDQKQNKRKKEASPEECDQAVEGLSSAKAKAKAKQVQESLKAGQSIVQKFWASLLGIGPALQAVASMSRADWATKLKHWKDEFVSTLQHYWLGTKLLWADVRISSRLLVKLAGGKSLSRRERQQLTRTTADIFRLVPFAVFIIVPFMEFLLPVFLKLFPNMLPSTFQDKMKEEEALKRKLKARMEYAKFLQDTAKEMAKEIQTSRSGEIKQTAEDLDEFLNKVRRGECVSNDEILNFAKLFNDELTLDNMSRPRLVNMCKYMGIRPFGTDHYLRFMLRKKLQDIKNDDEMIQAEGVESLSEEELRQACRERGHLGLLSTEEMRQQLRDWLDLSLNHAVPSSLLILSRAFTVSGKMKPEEAVVATLSSLPDEVVDTVGTVLPSEDSVSERRRKLEFLEMQEELIKEEEKKKEKEEKAKQEKEEKAKLKEPKAAEEDLALKEMTDPTSREEEELRKAKQHDKEQLCNISRALAVLASASSVSKERQEFLSLVNKEIELYNSMLEKEGTEGEEEAKKAYMAAREESDEAAEVDEEEKVSSVLIEKVDAMLQKLEKEIDDVDAQIGNRWQILDRDHDGKVTPEEVAVAAAYLKDTIGKEGVQELISNLSKDKEGKILVEDIVKLASQTDENNDEEEARQ</sequence>
<dbReference type="GO" id="GO:0005509">
    <property type="term" value="F:calcium ion binding"/>
    <property type="evidence" value="ECO:0007669"/>
    <property type="project" value="InterPro"/>
</dbReference>
<dbReference type="PANTHER" id="PTHR14009:SF1">
    <property type="entry name" value="MITOCHONDRIAL PROTON_CALCIUM EXCHANGER PROTEIN"/>
    <property type="match status" value="1"/>
</dbReference>
<evidence type="ECO:0000256" key="8">
    <source>
        <dbReference type="ARBA" id="ARBA00022737"/>
    </source>
</evidence>
<keyword evidence="16 22" id="KW-0496">Mitochondrion</keyword>
<comment type="similarity">
    <text evidence="2">Belongs to the LETM1 family.</text>
</comment>
<dbReference type="Gene3D" id="1.25.40.20">
    <property type="entry name" value="Ankyrin repeat-containing domain"/>
    <property type="match status" value="1"/>
</dbReference>
<evidence type="ECO:0000256" key="22">
    <source>
        <dbReference type="PROSITE-ProRule" id="PRU01094"/>
    </source>
</evidence>
<keyword evidence="14 24" id="KW-1133">Transmembrane helix</keyword>
<feature type="transmembrane region" description="Helical" evidence="24">
    <location>
        <begin position="573"/>
        <end position="593"/>
    </location>
</feature>
<dbReference type="InterPro" id="IPR044202">
    <property type="entry name" value="LETM1/MDM38-like"/>
</dbReference>
<dbReference type="SMART" id="SM00248">
    <property type="entry name" value="ANK"/>
    <property type="match status" value="2"/>
</dbReference>
<comment type="catalytic activity">
    <reaction evidence="19">
        <text>L-threonyl-[protein] + ATP = O-phospho-L-threonyl-[protein] + ADP + H(+)</text>
        <dbReference type="Rhea" id="RHEA:46608"/>
        <dbReference type="Rhea" id="RHEA-COMP:11060"/>
        <dbReference type="Rhea" id="RHEA-COMP:11605"/>
        <dbReference type="ChEBI" id="CHEBI:15378"/>
        <dbReference type="ChEBI" id="CHEBI:30013"/>
        <dbReference type="ChEBI" id="CHEBI:30616"/>
        <dbReference type="ChEBI" id="CHEBI:61977"/>
        <dbReference type="ChEBI" id="CHEBI:456216"/>
        <dbReference type="EC" id="2.7.11.1"/>
    </reaction>
</comment>
<dbReference type="PROSITE" id="PS51758">
    <property type="entry name" value="LETM1_RBD"/>
    <property type="match status" value="1"/>
</dbReference>
<keyword evidence="5" id="KW-0050">Antiport</keyword>
<dbReference type="Proteomes" id="UP000479710">
    <property type="component" value="Unassembled WGS sequence"/>
</dbReference>
<evidence type="ECO:0000256" key="19">
    <source>
        <dbReference type="ARBA" id="ARBA00047899"/>
    </source>
</evidence>
<dbReference type="Gene3D" id="1.10.510.10">
    <property type="entry name" value="Transferase(Phosphotransferase) domain 1"/>
    <property type="match status" value="1"/>
</dbReference>
<evidence type="ECO:0000259" key="26">
    <source>
        <dbReference type="PROSITE" id="PS50222"/>
    </source>
</evidence>
<keyword evidence="11" id="KW-0999">Mitochondrion inner membrane</keyword>